<dbReference type="OrthoDB" id="9797743at2"/>
<dbReference type="GO" id="GO:0016787">
    <property type="term" value="F:hydrolase activity"/>
    <property type="evidence" value="ECO:0007669"/>
    <property type="project" value="UniProtKB-KW"/>
</dbReference>
<evidence type="ECO:0000313" key="6">
    <source>
        <dbReference type="Proteomes" id="UP000281708"/>
    </source>
</evidence>
<dbReference type="PANTHER" id="PTHR46193">
    <property type="entry name" value="6-PHOSPHOGLUCONATE PHOSPHATASE"/>
    <property type="match status" value="1"/>
</dbReference>
<dbReference type="InterPro" id="IPR006439">
    <property type="entry name" value="HAD-SF_hydro_IA"/>
</dbReference>
<dbReference type="GO" id="GO:0046872">
    <property type="term" value="F:metal ion binding"/>
    <property type="evidence" value="ECO:0007669"/>
    <property type="project" value="UniProtKB-KW"/>
</dbReference>
<sequence length="213" mass="22594">MADFDLVIWDCDGVLVDSEILTVEVEQRLLAEIGWPMTREEVIASFMGRTLASEVAEIAERLGADAAHRFETELVPTLEEVFERELRPVEGVPEVLAALEEAGVACCVASSGTPTGIRRKLALTGLTERFGDRISSGVEVEHGKPAPDLFLLAATRMGVDPQRCVVLEDSVHGVTGGVAAGMTVLGYAGGLAPAAELRAAGATTFEAMRDLTV</sequence>
<dbReference type="PANTHER" id="PTHR46193:SF10">
    <property type="entry name" value="6-PHOSPHOGLUCONATE PHOSPHATASE"/>
    <property type="match status" value="1"/>
</dbReference>
<name>A0A3L8P7N5_9ACTN</name>
<evidence type="ECO:0000256" key="1">
    <source>
        <dbReference type="ARBA" id="ARBA00001946"/>
    </source>
</evidence>
<dbReference type="Gene3D" id="3.40.50.1000">
    <property type="entry name" value="HAD superfamily/HAD-like"/>
    <property type="match status" value="1"/>
</dbReference>
<protein>
    <submittedName>
        <fullName evidence="5">HAD family hydrolase</fullName>
    </submittedName>
</protein>
<keyword evidence="4" id="KW-0460">Magnesium</keyword>
<organism evidence="5 6">
    <name type="scientific">Nocardioides mangrovicus</name>
    <dbReference type="NCBI Taxonomy" id="2478913"/>
    <lineage>
        <taxon>Bacteria</taxon>
        <taxon>Bacillati</taxon>
        <taxon>Actinomycetota</taxon>
        <taxon>Actinomycetes</taxon>
        <taxon>Propionibacteriales</taxon>
        <taxon>Nocardioidaceae</taxon>
        <taxon>Nocardioides</taxon>
    </lineage>
</organism>
<evidence type="ECO:0000256" key="3">
    <source>
        <dbReference type="ARBA" id="ARBA00022723"/>
    </source>
</evidence>
<reference evidence="5 6" key="1">
    <citation type="submission" date="2018-10" db="EMBL/GenBank/DDBJ databases">
        <title>Marmoricola sp. 4Q3S-7 whole genome shotgun sequence.</title>
        <authorList>
            <person name="Li F."/>
        </authorList>
    </citation>
    <scope>NUCLEOTIDE SEQUENCE [LARGE SCALE GENOMIC DNA]</scope>
    <source>
        <strain evidence="5 6">4Q3S-7</strain>
    </source>
</reference>
<dbReference type="InterPro" id="IPR023214">
    <property type="entry name" value="HAD_sf"/>
</dbReference>
<evidence type="ECO:0000256" key="2">
    <source>
        <dbReference type="ARBA" id="ARBA00006171"/>
    </source>
</evidence>
<dbReference type="SFLD" id="SFLDG01129">
    <property type="entry name" value="C1.5:_HAD__Beta-PGM__Phosphata"/>
    <property type="match status" value="1"/>
</dbReference>
<dbReference type="AlphaFoldDB" id="A0A3L8P7N5"/>
<dbReference type="InterPro" id="IPR036412">
    <property type="entry name" value="HAD-like_sf"/>
</dbReference>
<keyword evidence="6" id="KW-1185">Reference proteome</keyword>
<dbReference type="SFLD" id="SFLDG01135">
    <property type="entry name" value="C1.5.6:_HAD__Beta-PGM__Phospha"/>
    <property type="match status" value="1"/>
</dbReference>
<dbReference type="InterPro" id="IPR051600">
    <property type="entry name" value="Beta-PGM-like"/>
</dbReference>
<keyword evidence="5" id="KW-0378">Hydrolase</keyword>
<dbReference type="Proteomes" id="UP000281708">
    <property type="component" value="Unassembled WGS sequence"/>
</dbReference>
<dbReference type="NCBIfam" id="TIGR01509">
    <property type="entry name" value="HAD-SF-IA-v3"/>
    <property type="match status" value="1"/>
</dbReference>
<dbReference type="SUPFAM" id="SSF56784">
    <property type="entry name" value="HAD-like"/>
    <property type="match status" value="1"/>
</dbReference>
<dbReference type="InterPro" id="IPR023198">
    <property type="entry name" value="PGP-like_dom2"/>
</dbReference>
<evidence type="ECO:0000256" key="4">
    <source>
        <dbReference type="ARBA" id="ARBA00022842"/>
    </source>
</evidence>
<dbReference type="Gene3D" id="1.10.150.240">
    <property type="entry name" value="Putative phosphatase, domain 2"/>
    <property type="match status" value="1"/>
</dbReference>
<dbReference type="EMBL" id="RDBE01000001">
    <property type="protein sequence ID" value="RLV51225.1"/>
    <property type="molecule type" value="Genomic_DNA"/>
</dbReference>
<proteinExistence type="inferred from homology"/>
<dbReference type="CDD" id="cd07526">
    <property type="entry name" value="HAD_BPGM_like"/>
    <property type="match status" value="1"/>
</dbReference>
<comment type="cofactor">
    <cofactor evidence="1">
        <name>Mg(2+)</name>
        <dbReference type="ChEBI" id="CHEBI:18420"/>
    </cofactor>
</comment>
<dbReference type="Pfam" id="PF00702">
    <property type="entry name" value="Hydrolase"/>
    <property type="match status" value="1"/>
</dbReference>
<dbReference type="SFLD" id="SFLDS00003">
    <property type="entry name" value="Haloacid_Dehalogenase"/>
    <property type="match status" value="1"/>
</dbReference>
<gene>
    <name evidence="5" type="ORF">D9V37_01495</name>
</gene>
<dbReference type="RefSeq" id="WP_121804902.1">
    <property type="nucleotide sequence ID" value="NZ_RDBE01000001.1"/>
</dbReference>
<evidence type="ECO:0000313" key="5">
    <source>
        <dbReference type="EMBL" id="RLV51225.1"/>
    </source>
</evidence>
<accession>A0A3L8P7N5</accession>
<comment type="caution">
    <text evidence="5">The sequence shown here is derived from an EMBL/GenBank/DDBJ whole genome shotgun (WGS) entry which is preliminary data.</text>
</comment>
<keyword evidence="3" id="KW-0479">Metal-binding</keyword>
<comment type="similarity">
    <text evidence="2">Belongs to the HAD-like hydrolase superfamily. CbbY/CbbZ/Gph/YieH family.</text>
</comment>